<protein>
    <submittedName>
        <fullName evidence="1">Uncharacterized protein</fullName>
    </submittedName>
</protein>
<evidence type="ECO:0000313" key="1">
    <source>
        <dbReference type="EMBL" id="DAG00585.1"/>
    </source>
</evidence>
<reference evidence="1" key="1">
    <citation type="journal article" date="2021" name="Proc. Natl. Acad. Sci. U.S.A.">
        <title>A Catalog of Tens of Thousands of Viruses from Human Metagenomes Reveals Hidden Associations with Chronic Diseases.</title>
        <authorList>
            <person name="Tisza M.J."/>
            <person name="Buck C.B."/>
        </authorList>
    </citation>
    <scope>NUCLEOTIDE SEQUENCE</scope>
    <source>
        <strain evidence="1">CtJ2i1</strain>
    </source>
</reference>
<sequence>MDTANLETSLASYVGMFSQTLQGTNTEKNQAIISTFLKVINNLMIAEDVQKDVTIKPIIVLVLEYLVDYNNLLAKNGKADQDVATAIKVLNTISNRQ</sequence>
<dbReference type="EMBL" id="BK016182">
    <property type="protein sequence ID" value="DAG00585.1"/>
    <property type="molecule type" value="Genomic_DNA"/>
</dbReference>
<organism evidence="1">
    <name type="scientific">Myoviridae sp. ctJ2i1</name>
    <dbReference type="NCBI Taxonomy" id="2825079"/>
    <lineage>
        <taxon>Viruses</taxon>
        <taxon>Duplodnaviria</taxon>
        <taxon>Heunggongvirae</taxon>
        <taxon>Uroviricota</taxon>
        <taxon>Caudoviricetes</taxon>
    </lineage>
</organism>
<accession>A0A8S5V1J3</accession>
<name>A0A8S5V1J3_9CAUD</name>
<proteinExistence type="predicted"/>